<dbReference type="PANTHER" id="PTHR21301">
    <property type="entry name" value="REVERSE TRANSCRIPTASE"/>
    <property type="match status" value="1"/>
</dbReference>
<accession>A0ABD1IP14</accession>
<organism evidence="2 3">
    <name type="scientific">Coilia grayii</name>
    <name type="common">Gray's grenadier anchovy</name>
    <dbReference type="NCBI Taxonomy" id="363190"/>
    <lineage>
        <taxon>Eukaryota</taxon>
        <taxon>Metazoa</taxon>
        <taxon>Chordata</taxon>
        <taxon>Craniata</taxon>
        <taxon>Vertebrata</taxon>
        <taxon>Euteleostomi</taxon>
        <taxon>Actinopterygii</taxon>
        <taxon>Neopterygii</taxon>
        <taxon>Teleostei</taxon>
        <taxon>Clupei</taxon>
        <taxon>Clupeiformes</taxon>
        <taxon>Clupeoidei</taxon>
        <taxon>Engraulidae</taxon>
        <taxon>Coilinae</taxon>
        <taxon>Coilia</taxon>
    </lineage>
</organism>
<dbReference type="PANTHER" id="PTHR21301:SF10">
    <property type="entry name" value="REVERSE TRANSCRIPTASE DOMAIN-CONTAINING PROTEIN"/>
    <property type="match status" value="1"/>
</dbReference>
<dbReference type="Proteomes" id="UP001591681">
    <property type="component" value="Unassembled WGS sequence"/>
</dbReference>
<evidence type="ECO:0000313" key="2">
    <source>
        <dbReference type="EMBL" id="KAL2076760.1"/>
    </source>
</evidence>
<dbReference type="InterPro" id="IPR035901">
    <property type="entry name" value="GIY-YIG_endonuc_sf"/>
</dbReference>
<dbReference type="PROSITE" id="PS50164">
    <property type="entry name" value="GIY_YIG"/>
    <property type="match status" value="1"/>
</dbReference>
<feature type="domain" description="GIY-YIG" evidence="1">
    <location>
        <begin position="663"/>
        <end position="753"/>
    </location>
</feature>
<dbReference type="CDD" id="cd10442">
    <property type="entry name" value="GIY-YIG_PLEs"/>
    <property type="match status" value="1"/>
</dbReference>
<dbReference type="SUPFAM" id="SSF82771">
    <property type="entry name" value="GIY-YIG endonuclease"/>
    <property type="match status" value="1"/>
</dbReference>
<protein>
    <recommendedName>
        <fullName evidence="1">GIY-YIG domain-containing protein</fullName>
    </recommendedName>
</protein>
<gene>
    <name evidence="2" type="ORF">ACEWY4_027642</name>
</gene>
<sequence>MHRGQNALDTGDCKVHAGALAGAFKLNRAIDQDIWISPDKTIVNLSQTTKLTEPQVRLLSKGLSFIPSHLVKNTDRRQTLAELTRYHRRLKLASFFDQNEVMDGEITPFLPPSRWEPDDGSIPTDLHELIGQDKETLFQWANNNRMTSPNLTESERRALTSIKELKHIVIKPADKGNATVLMDKTQYVQEARRQLEDPNLYRRLRKPIFTETARTYTRKIQELLKHKYINKKQALYLRGTEPFRSRRFYILPKIHKERSKWPTSYMPPGRPIVSDCGSESYRIAEYIDHFLTPLSTKHGSYIRDTYHFLDKVRDARMSSDTLLFTIDVDSLYTNIDTALGLKAIKEWFRRYPQADRPNKLILELLELNLTHNDFEFNDDYYLQIRGTAMGKKFAPAYANIYMAEWEESVFPKCKKTPTHYYRFLDDIWGTWPYTEKEFKEFILTLNSHHPWIKVKYTLDRCSVDFLDTTTFKGPNFPTKGTLDVRVYFKETDTHALLHKHSFHPEHTFGGIIKSQLTRFQRICTLREHFSQAKHTLFKALRSRGYGKAFLKTTFKEWEEDRGATDAPSQRSTVNRIIPLTIPFSPGAPQLAHLLKRNFLNILGNFPVVRVVTSFRRNKNLRDILVSSTLRKREKKEKVITERRIANNYTKAEGFFLEKATLNQNNCVYLITCRKCKKQYVGQTKNSARSRLHNHSYNIRTDRKNKTHLVRHFKKHGTNSIHMQVLEHKTEWTLTQRLQKEREWIRRLQTKFPLGLNERRD</sequence>
<proteinExistence type="predicted"/>
<name>A0ABD1IP14_9TELE</name>
<dbReference type="AlphaFoldDB" id="A0ABD1IP14"/>
<dbReference type="EMBL" id="JBHFQA010000076">
    <property type="protein sequence ID" value="KAL2076760.1"/>
    <property type="molecule type" value="Genomic_DNA"/>
</dbReference>
<dbReference type="InterPro" id="IPR000305">
    <property type="entry name" value="GIY-YIG_endonuc"/>
</dbReference>
<dbReference type="Gene3D" id="3.40.1440.10">
    <property type="entry name" value="GIY-YIG endonuclease"/>
    <property type="match status" value="1"/>
</dbReference>
<dbReference type="Pfam" id="PF01541">
    <property type="entry name" value="GIY-YIG"/>
    <property type="match status" value="1"/>
</dbReference>
<evidence type="ECO:0000313" key="3">
    <source>
        <dbReference type="Proteomes" id="UP001591681"/>
    </source>
</evidence>
<dbReference type="InterPro" id="IPR058912">
    <property type="entry name" value="HTH_animal"/>
</dbReference>
<keyword evidence="3" id="KW-1185">Reference proteome</keyword>
<reference evidence="2 3" key="1">
    <citation type="submission" date="2024-09" db="EMBL/GenBank/DDBJ databases">
        <title>A chromosome-level genome assembly of Gray's grenadier anchovy, Coilia grayii.</title>
        <authorList>
            <person name="Fu Z."/>
        </authorList>
    </citation>
    <scope>NUCLEOTIDE SEQUENCE [LARGE SCALE GENOMIC DNA]</scope>
    <source>
        <strain evidence="2">G4</strain>
        <tissue evidence="2">Muscle</tissue>
    </source>
</reference>
<comment type="caution">
    <text evidence="2">The sequence shown here is derived from an EMBL/GenBank/DDBJ whole genome shotgun (WGS) entry which is preliminary data.</text>
</comment>
<evidence type="ECO:0000259" key="1">
    <source>
        <dbReference type="PROSITE" id="PS50164"/>
    </source>
</evidence>
<dbReference type="Pfam" id="PF26215">
    <property type="entry name" value="HTH_animal"/>
    <property type="match status" value="1"/>
</dbReference>